<keyword evidence="2" id="KW-0378">Hydrolase</keyword>
<dbReference type="InterPro" id="IPR013520">
    <property type="entry name" value="Ribonucl_H"/>
</dbReference>
<feature type="domain" description="Exonuclease" evidence="1">
    <location>
        <begin position="11"/>
        <end position="176"/>
    </location>
</feature>
<gene>
    <name evidence="2" type="ORF">ACFSM0_13140</name>
</gene>
<sequence>MSLPLPEGPFRFIALDVETAASDSASICQIGLACVRADATIETWVSFVDPCCAFSRFNTALHGIGPAQVRGAPAFAQLAARLEPLLGAHLLIQHSGFDKRAIAGAYAALGRLPPQWRWGDSVRIARRAWPEFTGNGGHGLAHLKTQLNLRFTHHDAGEDARAAAEVVLQAEGRTGLALEALLGKG</sequence>
<evidence type="ECO:0000259" key="1">
    <source>
        <dbReference type="SMART" id="SM00479"/>
    </source>
</evidence>
<proteinExistence type="predicted"/>
<keyword evidence="2" id="KW-0540">Nuclease</keyword>
<dbReference type="Pfam" id="PF00929">
    <property type="entry name" value="RNase_T"/>
    <property type="match status" value="1"/>
</dbReference>
<dbReference type="Gene3D" id="3.30.420.10">
    <property type="entry name" value="Ribonuclease H-like superfamily/Ribonuclease H"/>
    <property type="match status" value="1"/>
</dbReference>
<evidence type="ECO:0000313" key="2">
    <source>
        <dbReference type="EMBL" id="MFD2175034.1"/>
    </source>
</evidence>
<accession>A0ABW5ABH9</accession>
<dbReference type="PANTHER" id="PTHR30231">
    <property type="entry name" value="DNA POLYMERASE III SUBUNIT EPSILON"/>
    <property type="match status" value="1"/>
</dbReference>
<evidence type="ECO:0000313" key="3">
    <source>
        <dbReference type="Proteomes" id="UP001597413"/>
    </source>
</evidence>
<dbReference type="PANTHER" id="PTHR30231:SF42">
    <property type="entry name" value="EXONUCLEASE"/>
    <property type="match status" value="1"/>
</dbReference>
<organism evidence="2 3">
    <name type="scientific">Rhodobacter lacus</name>
    <dbReference type="NCBI Taxonomy" id="1641972"/>
    <lineage>
        <taxon>Bacteria</taxon>
        <taxon>Pseudomonadati</taxon>
        <taxon>Pseudomonadota</taxon>
        <taxon>Alphaproteobacteria</taxon>
        <taxon>Rhodobacterales</taxon>
        <taxon>Rhodobacter group</taxon>
        <taxon>Rhodobacter</taxon>
    </lineage>
</organism>
<reference evidence="3" key="1">
    <citation type="journal article" date="2019" name="Int. J. Syst. Evol. Microbiol.">
        <title>The Global Catalogue of Microorganisms (GCM) 10K type strain sequencing project: providing services to taxonomists for standard genome sequencing and annotation.</title>
        <authorList>
            <consortium name="The Broad Institute Genomics Platform"/>
            <consortium name="The Broad Institute Genome Sequencing Center for Infectious Disease"/>
            <person name="Wu L."/>
            <person name="Ma J."/>
        </authorList>
    </citation>
    <scope>NUCLEOTIDE SEQUENCE [LARGE SCALE GENOMIC DNA]</scope>
    <source>
        <strain evidence="3">CCUG 55131</strain>
    </source>
</reference>
<dbReference type="GO" id="GO:0004527">
    <property type="term" value="F:exonuclease activity"/>
    <property type="evidence" value="ECO:0007669"/>
    <property type="project" value="UniProtKB-KW"/>
</dbReference>
<protein>
    <submittedName>
        <fullName evidence="2">Exonuclease domain-containing protein</fullName>
    </submittedName>
</protein>
<comment type="caution">
    <text evidence="2">The sequence shown here is derived from an EMBL/GenBank/DDBJ whole genome shotgun (WGS) entry which is preliminary data.</text>
</comment>
<dbReference type="SMART" id="SM00479">
    <property type="entry name" value="EXOIII"/>
    <property type="match status" value="1"/>
</dbReference>
<dbReference type="InterPro" id="IPR012337">
    <property type="entry name" value="RNaseH-like_sf"/>
</dbReference>
<dbReference type="InterPro" id="IPR036397">
    <property type="entry name" value="RNaseH_sf"/>
</dbReference>
<keyword evidence="2" id="KW-0269">Exonuclease</keyword>
<dbReference type="RefSeq" id="WP_377391087.1">
    <property type="nucleotide sequence ID" value="NZ_JBHUIX010000013.1"/>
</dbReference>
<dbReference type="Proteomes" id="UP001597413">
    <property type="component" value="Unassembled WGS sequence"/>
</dbReference>
<dbReference type="EMBL" id="JBHUIX010000013">
    <property type="protein sequence ID" value="MFD2175034.1"/>
    <property type="molecule type" value="Genomic_DNA"/>
</dbReference>
<keyword evidence="3" id="KW-1185">Reference proteome</keyword>
<dbReference type="SUPFAM" id="SSF53098">
    <property type="entry name" value="Ribonuclease H-like"/>
    <property type="match status" value="1"/>
</dbReference>
<name>A0ABW5ABH9_9RHOB</name>